<sequence length="204" mass="22984">MYLMIDNYDSFVYNIVCYMEELGEKVALVRNDKISVGEIEDLLSLKKIEGLIISPGPKNPDDCGNCKEIVNKMAGRIPILGVCLGHQIIGHVFGAIVQKGIKPMHGKVSKIVTNQKELFAGLPSHYNVTRYHSLIISKESFPDELEIDASSEDGIIMGIHHKEFPIFGVQFHPEAVLTEYGHEILQNYIELCKGWWKINENQNS</sequence>
<dbReference type="EMBL" id="CP136422">
    <property type="protein sequence ID" value="WPX75138.1"/>
    <property type="molecule type" value="Genomic_DNA"/>
</dbReference>
<evidence type="ECO:0000259" key="2">
    <source>
        <dbReference type="Pfam" id="PF00117"/>
    </source>
</evidence>
<dbReference type="PRINTS" id="PR00096">
    <property type="entry name" value="GATASE"/>
</dbReference>
<dbReference type="NCBIfam" id="TIGR00566">
    <property type="entry name" value="trpG_papA"/>
    <property type="match status" value="1"/>
</dbReference>
<dbReference type="PRINTS" id="PR00097">
    <property type="entry name" value="ANTSNTHASEII"/>
</dbReference>
<gene>
    <name evidence="3" type="primary">trpG</name>
    <name evidence="3" type="ORF">BLCOC_34960</name>
</gene>
<dbReference type="InterPro" id="IPR050472">
    <property type="entry name" value="Anth_synth/Amidotransfase"/>
</dbReference>
<protein>
    <submittedName>
        <fullName evidence="3">Anthranilate synthase component 2</fullName>
        <ecNumber evidence="3">4.1.3.27</ecNumber>
    </submittedName>
</protein>
<dbReference type="Gene3D" id="3.40.50.880">
    <property type="match status" value="1"/>
</dbReference>
<dbReference type="Proteomes" id="UP001325248">
    <property type="component" value="Chromosome"/>
</dbReference>
<dbReference type="InterPro" id="IPR006221">
    <property type="entry name" value="TrpG/PapA_dom"/>
</dbReference>
<feature type="domain" description="Glutamine amidotransferase" evidence="2">
    <location>
        <begin position="3"/>
        <end position="188"/>
    </location>
</feature>
<proteinExistence type="predicted"/>
<reference evidence="3" key="1">
    <citation type="submission" date="2023-10" db="EMBL/GenBank/DDBJ databases">
        <title>Genome sequence of Blautia coccoides DSM 935.</title>
        <authorList>
            <person name="Boeer T."/>
            <person name="Bengelsdorf F.R."/>
            <person name="Daniel R."/>
            <person name="Poehlein A."/>
        </authorList>
    </citation>
    <scope>NUCLEOTIDE SEQUENCE [LARGE SCALE GENOMIC DNA]</scope>
    <source>
        <strain evidence="3">DSM 935</strain>
    </source>
</reference>
<evidence type="ECO:0000256" key="1">
    <source>
        <dbReference type="ARBA" id="ARBA00022962"/>
    </source>
</evidence>
<dbReference type="CDD" id="cd01743">
    <property type="entry name" value="GATase1_Anthranilate_Synthase"/>
    <property type="match status" value="1"/>
</dbReference>
<organism evidence="3 4">
    <name type="scientific">Blautia producta</name>
    <dbReference type="NCBI Taxonomy" id="33035"/>
    <lineage>
        <taxon>Bacteria</taxon>
        <taxon>Bacillati</taxon>
        <taxon>Bacillota</taxon>
        <taxon>Clostridia</taxon>
        <taxon>Lachnospirales</taxon>
        <taxon>Lachnospiraceae</taxon>
        <taxon>Blautia</taxon>
    </lineage>
</organism>
<accession>A0ABZ0UER7</accession>
<dbReference type="EC" id="4.1.3.27" evidence="3"/>
<dbReference type="InterPro" id="IPR029062">
    <property type="entry name" value="Class_I_gatase-like"/>
</dbReference>
<dbReference type="GO" id="GO:0004049">
    <property type="term" value="F:anthranilate synthase activity"/>
    <property type="evidence" value="ECO:0007669"/>
    <property type="project" value="UniProtKB-EC"/>
</dbReference>
<keyword evidence="3" id="KW-0456">Lyase</keyword>
<name>A0ABZ0UER7_9FIRM</name>
<keyword evidence="1" id="KW-0315">Glutamine amidotransferase</keyword>
<dbReference type="PRINTS" id="PR00099">
    <property type="entry name" value="CPSGATASE"/>
</dbReference>
<keyword evidence="4" id="KW-1185">Reference proteome</keyword>
<dbReference type="PANTHER" id="PTHR43418">
    <property type="entry name" value="MULTIFUNCTIONAL TRYPTOPHAN BIOSYNTHESIS PROTEIN-RELATED"/>
    <property type="match status" value="1"/>
</dbReference>
<evidence type="ECO:0000313" key="4">
    <source>
        <dbReference type="Proteomes" id="UP001325248"/>
    </source>
</evidence>
<dbReference type="PROSITE" id="PS51273">
    <property type="entry name" value="GATASE_TYPE_1"/>
    <property type="match status" value="1"/>
</dbReference>
<dbReference type="PANTHER" id="PTHR43418:SF4">
    <property type="entry name" value="MULTIFUNCTIONAL TRYPTOPHAN BIOSYNTHESIS PROTEIN"/>
    <property type="match status" value="1"/>
</dbReference>
<evidence type="ECO:0000313" key="3">
    <source>
        <dbReference type="EMBL" id="WPX75138.1"/>
    </source>
</evidence>
<dbReference type="Pfam" id="PF00117">
    <property type="entry name" value="GATase"/>
    <property type="match status" value="1"/>
</dbReference>
<dbReference type="SUPFAM" id="SSF52317">
    <property type="entry name" value="Class I glutamine amidotransferase-like"/>
    <property type="match status" value="1"/>
</dbReference>
<dbReference type="InterPro" id="IPR017926">
    <property type="entry name" value="GATASE"/>
</dbReference>